<dbReference type="Proteomes" id="UP000011705">
    <property type="component" value="Chromosome"/>
</dbReference>
<dbReference type="EMBL" id="AGDV01000001">
    <property type="protein sequence ID" value="EMB36188.1"/>
    <property type="molecule type" value="Genomic_DNA"/>
</dbReference>
<dbReference type="Pfam" id="PF10589">
    <property type="entry name" value="NADH_4Fe-4S"/>
    <property type="match status" value="1"/>
</dbReference>
<dbReference type="NCBIfam" id="NF009410">
    <property type="entry name" value="PRK12771.1"/>
    <property type="match status" value="1"/>
</dbReference>
<dbReference type="Pfam" id="PF07992">
    <property type="entry name" value="Pyr_redox_2"/>
    <property type="match status" value="1"/>
</dbReference>
<dbReference type="SUPFAM" id="SSF51971">
    <property type="entry name" value="Nucleotide-binding domain"/>
    <property type="match status" value="2"/>
</dbReference>
<dbReference type="PANTHER" id="PTHR42783">
    <property type="entry name" value="GLUTAMATE SYNTHASE [NADPH] SMALL CHAIN"/>
    <property type="match status" value="1"/>
</dbReference>
<accession>A0A0E2EKT9</accession>
<dbReference type="GO" id="GO:0016491">
    <property type="term" value="F:oxidoreductase activity"/>
    <property type="evidence" value="ECO:0007669"/>
    <property type="project" value="InterPro"/>
</dbReference>
<dbReference type="PANTHER" id="PTHR42783:SF3">
    <property type="entry name" value="GLUTAMATE SYNTHASE [NADPH] SMALL CHAIN-RELATED"/>
    <property type="match status" value="1"/>
</dbReference>
<dbReference type="Gene3D" id="3.50.50.60">
    <property type="entry name" value="FAD/NAD(P)-binding domain"/>
    <property type="match status" value="2"/>
</dbReference>
<dbReference type="InterPro" id="IPR023753">
    <property type="entry name" value="FAD/NAD-binding_dom"/>
</dbReference>
<dbReference type="InterPro" id="IPR019575">
    <property type="entry name" value="Nuop51_4Fe4S-bd"/>
</dbReference>
<dbReference type="InterPro" id="IPR037207">
    <property type="entry name" value="Nuop51_4Fe4S-bd_sf"/>
</dbReference>
<gene>
    <name evidence="2" type="ORF">HMPREF9726_00380</name>
</gene>
<dbReference type="PATRIC" id="fig|999432.5.peg.393"/>
<dbReference type="Gene3D" id="1.10.1060.10">
    <property type="entry name" value="Alpha-helical ferredoxin"/>
    <property type="match status" value="1"/>
</dbReference>
<dbReference type="GO" id="GO:0051539">
    <property type="term" value="F:4 iron, 4 sulfur cluster binding"/>
    <property type="evidence" value="ECO:0007669"/>
    <property type="project" value="InterPro"/>
</dbReference>
<dbReference type="InterPro" id="IPR036188">
    <property type="entry name" value="FAD/NAD-bd_sf"/>
</dbReference>
<dbReference type="SUPFAM" id="SSF46548">
    <property type="entry name" value="alpha-helical ferredoxin"/>
    <property type="match status" value="1"/>
</dbReference>
<sequence length="609" mass="66498">MSRLEIFSQNRSQIIIEELYENLQHRIEASPPGLCPVYITRAFIEMCHAQTCGKCAPCRIGLLQLKHILTDVLNGKSTMKTLDLIEETAKSIRETADCALGYEAADMVYKSIIYCRDDFEEHIKHGRCGCITTQPVPCVALCPANVDIPGYIALVRDERYADAVRLIRKDNPFPSTCAFICEHPCEHRCRRNMVDSAINIRGLKRVAVEFAGKVPPPPCAPSTGKSIAIVGGGPAGLTAAYYLQLMGHQTTVYEMLPKLGGMLRYGIPNYRLPKDRLDEDIDAILETGVKVVYGKKIGTDIELNELIKDNDAAIITIGASTDKKLGLEGEDAEGVISAVQFLRDVGMDKGMDLTGKKTAIIGGGNVAMDAVRTAVRLKSEKVTCLYRRRVADMTALPAEIEGALAEGVEMMTLKAPSKLEVKNGKLTGVWVTPQMISKIKDGRASVVSTGEPDIFIPCEVLVVAIGQDIETQHYEDSGVPVDRGKLFTMPSASFQGMPGLFSGGDCASGPSTVIKAIAAGKVMAANIDEYLGYSHTISCDIEIPIPNIDDRLACGRVELGEREASERIKDFEGVEFCMSKKEACQESNRCLKCDHFGFGIFKGGRERLW</sequence>
<dbReference type="InterPro" id="IPR009051">
    <property type="entry name" value="Helical_ferredxn"/>
</dbReference>
<dbReference type="PRINTS" id="PR00419">
    <property type="entry name" value="ADXRDTASE"/>
</dbReference>
<proteinExistence type="predicted"/>
<name>A0A0E2EKT9_TREDN</name>
<dbReference type="Pfam" id="PF14691">
    <property type="entry name" value="Fer4_20"/>
    <property type="match status" value="1"/>
</dbReference>
<dbReference type="SUPFAM" id="SSF140490">
    <property type="entry name" value="Nqo1C-terminal domain-like"/>
    <property type="match status" value="1"/>
</dbReference>
<organism evidence="2">
    <name type="scientific">Treponema denticola H-22</name>
    <dbReference type="NCBI Taxonomy" id="999432"/>
    <lineage>
        <taxon>Bacteria</taxon>
        <taxon>Pseudomonadati</taxon>
        <taxon>Spirochaetota</taxon>
        <taxon>Spirochaetia</taxon>
        <taxon>Spirochaetales</taxon>
        <taxon>Treponemataceae</taxon>
        <taxon>Treponema</taxon>
    </lineage>
</organism>
<dbReference type="InterPro" id="IPR028261">
    <property type="entry name" value="DPD_II"/>
</dbReference>
<dbReference type="HOGENOM" id="CLU_000422_3_4_12"/>
<dbReference type="RefSeq" id="WP_002682992.1">
    <property type="nucleotide sequence ID" value="NZ_CM001795.1"/>
</dbReference>
<feature type="domain" description="NADH-ubiquinone oxidoreductase 51kDa subunit iron-sulphur binding" evidence="1">
    <location>
        <begin position="37"/>
        <end position="82"/>
    </location>
</feature>
<dbReference type="SMART" id="SM00928">
    <property type="entry name" value="NADH_4Fe-4S"/>
    <property type="match status" value="1"/>
</dbReference>
<evidence type="ECO:0000259" key="1">
    <source>
        <dbReference type="SMART" id="SM00928"/>
    </source>
</evidence>
<dbReference type="AlphaFoldDB" id="A0A0E2EKT9"/>
<comment type="caution">
    <text evidence="2">The sequence shown here is derived from an EMBL/GenBank/DDBJ whole genome shotgun (WGS) entry which is preliminary data.</text>
</comment>
<evidence type="ECO:0000313" key="2">
    <source>
        <dbReference type="EMBL" id="EMB36188.1"/>
    </source>
</evidence>
<reference evidence="2" key="1">
    <citation type="submission" date="2012-01" db="EMBL/GenBank/DDBJ databases">
        <title>The Genome Sequence of Treponema denticola H-22.</title>
        <authorList>
            <consortium name="The Broad Institute Genome Sequencing Platform"/>
            <person name="Earl A."/>
            <person name="Ward D."/>
            <person name="Feldgarden M."/>
            <person name="Gevers D."/>
            <person name="Blanton J.M."/>
            <person name="Fenno C.J."/>
            <person name="Baranova O.V."/>
            <person name="Mathney J."/>
            <person name="Dewhirst F.E."/>
            <person name="Izard J."/>
            <person name="Young S.K."/>
            <person name="Zeng Q."/>
            <person name="Gargeya S."/>
            <person name="Fitzgerald M."/>
            <person name="Haas B."/>
            <person name="Abouelleil A."/>
            <person name="Alvarado L."/>
            <person name="Arachchi H.M."/>
            <person name="Berlin A."/>
            <person name="Chapman S.B."/>
            <person name="Gearin G."/>
            <person name="Goldberg J."/>
            <person name="Griggs A."/>
            <person name="Gujja S."/>
            <person name="Hansen M."/>
            <person name="Heiman D."/>
            <person name="Howarth C."/>
            <person name="Larimer J."/>
            <person name="Lui A."/>
            <person name="MacDonald P.J.P."/>
            <person name="McCowen C."/>
            <person name="Montmayeur A."/>
            <person name="Murphy C."/>
            <person name="Neiman D."/>
            <person name="Pearson M."/>
            <person name="Priest M."/>
            <person name="Roberts A."/>
            <person name="Saif S."/>
            <person name="Shea T."/>
            <person name="Sisk P."/>
            <person name="Stolte C."/>
            <person name="Sykes S."/>
            <person name="Wortman J."/>
            <person name="Nusbaum C."/>
            <person name="Birren B."/>
        </authorList>
    </citation>
    <scope>NUCLEOTIDE SEQUENCE [LARGE SCALE GENOMIC DNA]</scope>
    <source>
        <strain evidence="2">H-22</strain>
    </source>
</reference>
<protein>
    <recommendedName>
        <fullName evidence="1">NADH-ubiquinone oxidoreductase 51kDa subunit iron-sulphur binding domain-containing protein</fullName>
    </recommendedName>
</protein>